<organism evidence="7 8">
    <name type="scientific">Billgrantia endophytica</name>
    <dbReference type="NCBI Taxonomy" id="2033802"/>
    <lineage>
        <taxon>Bacteria</taxon>
        <taxon>Pseudomonadati</taxon>
        <taxon>Pseudomonadota</taxon>
        <taxon>Gammaproteobacteria</taxon>
        <taxon>Oceanospirillales</taxon>
        <taxon>Halomonadaceae</taxon>
        <taxon>Billgrantia</taxon>
    </lineage>
</organism>
<evidence type="ECO:0000259" key="6">
    <source>
        <dbReference type="Pfam" id="PF03328"/>
    </source>
</evidence>
<evidence type="ECO:0000256" key="4">
    <source>
        <dbReference type="PIRSR" id="PIRSR015582-1"/>
    </source>
</evidence>
<dbReference type="SUPFAM" id="SSF51621">
    <property type="entry name" value="Phosphoenolpyruvate/pyruvate domain"/>
    <property type="match status" value="1"/>
</dbReference>
<gene>
    <name evidence="7" type="ORF">C1H69_16670</name>
</gene>
<evidence type="ECO:0000256" key="2">
    <source>
        <dbReference type="ARBA" id="ARBA00022723"/>
    </source>
</evidence>
<evidence type="ECO:0000256" key="3">
    <source>
        <dbReference type="ARBA" id="ARBA00022842"/>
    </source>
</evidence>
<protein>
    <submittedName>
        <fullName evidence="7">CoA ester lyase</fullName>
    </submittedName>
</protein>
<comment type="caution">
    <text evidence="7">The sequence shown here is derived from an EMBL/GenBank/DDBJ whole genome shotgun (WGS) entry which is preliminary data.</text>
</comment>
<dbReference type="Pfam" id="PF03328">
    <property type="entry name" value="HpcH_HpaI"/>
    <property type="match status" value="1"/>
</dbReference>
<dbReference type="InterPro" id="IPR005000">
    <property type="entry name" value="Aldolase/citrate-lyase_domain"/>
</dbReference>
<keyword evidence="2 5" id="KW-0479">Metal-binding</keyword>
<dbReference type="Proteomes" id="UP000235803">
    <property type="component" value="Unassembled WGS sequence"/>
</dbReference>
<evidence type="ECO:0000256" key="5">
    <source>
        <dbReference type="PIRSR" id="PIRSR015582-2"/>
    </source>
</evidence>
<dbReference type="InterPro" id="IPR011206">
    <property type="entry name" value="Citrate_lyase_beta/mcl1/mcl2"/>
</dbReference>
<dbReference type="PANTHER" id="PTHR32308:SF10">
    <property type="entry name" value="CITRATE LYASE SUBUNIT BETA"/>
    <property type="match status" value="1"/>
</dbReference>
<dbReference type="AlphaFoldDB" id="A0A2N7TZU5"/>
<reference evidence="7 8" key="1">
    <citation type="submission" date="2018-01" db="EMBL/GenBank/DDBJ databases">
        <title>Halomonas endophytica sp. nov., isolated from storage liquid in the stems of Populus euphratica.</title>
        <authorList>
            <person name="Chen C."/>
        </authorList>
    </citation>
    <scope>NUCLEOTIDE SEQUENCE [LARGE SCALE GENOMIC DNA]</scope>
    <source>
        <strain evidence="7 8">MC28</strain>
    </source>
</reference>
<keyword evidence="3 5" id="KW-0460">Magnesium</keyword>
<dbReference type="PANTHER" id="PTHR32308">
    <property type="entry name" value="LYASE BETA SUBUNIT, PUTATIVE (AFU_ORTHOLOGUE AFUA_4G13030)-RELATED"/>
    <property type="match status" value="1"/>
</dbReference>
<feature type="binding site" evidence="4">
    <location>
        <position position="66"/>
    </location>
    <ligand>
        <name>substrate</name>
    </ligand>
</feature>
<keyword evidence="7" id="KW-0456">Lyase</keyword>
<dbReference type="PIRSF" id="PIRSF015582">
    <property type="entry name" value="Cit_lyase_B"/>
    <property type="match status" value="1"/>
</dbReference>
<dbReference type="GO" id="GO:0000287">
    <property type="term" value="F:magnesium ion binding"/>
    <property type="evidence" value="ECO:0007669"/>
    <property type="project" value="TreeGrafter"/>
</dbReference>
<sequence>MKQGLQRSFLFVPATRPERIPKALASGADAVIVDLEDAVAHDKKDEARQALQEFLEQTPDARVMVRVNSTSRELKQDLALCTNFPGVVGVMLPKTETCHQIEQVRTCNKPVWPLIETARGLLALPSLVFTAGIERLCFGALDMATELNLTPGTNGASKILDQCRYQLVVCSRSAGLAPPIESVVPEIDDLTAVERTATHAAEMGFTGMLSIHPRQLPAIHQAFTPSEEALAWARRVLEGAETLGGAFQLDGQMIDAPVISRARALLARAGH</sequence>
<dbReference type="GO" id="GO:0016829">
    <property type="term" value="F:lyase activity"/>
    <property type="evidence" value="ECO:0007669"/>
    <property type="project" value="UniProtKB-KW"/>
</dbReference>
<feature type="binding site" evidence="5">
    <location>
        <position position="142"/>
    </location>
    <ligand>
        <name>Mg(2+)</name>
        <dbReference type="ChEBI" id="CHEBI:18420"/>
    </ligand>
</feature>
<name>A0A2N7TZU5_9GAMM</name>
<accession>A0A2N7TZU5</accession>
<evidence type="ECO:0000256" key="1">
    <source>
        <dbReference type="ARBA" id="ARBA00001946"/>
    </source>
</evidence>
<dbReference type="GO" id="GO:0006107">
    <property type="term" value="P:oxaloacetate metabolic process"/>
    <property type="evidence" value="ECO:0007669"/>
    <property type="project" value="TreeGrafter"/>
</dbReference>
<keyword evidence="8" id="KW-1185">Reference proteome</keyword>
<dbReference type="Gene3D" id="3.20.20.60">
    <property type="entry name" value="Phosphoenolpyruvate-binding domains"/>
    <property type="match status" value="1"/>
</dbReference>
<dbReference type="InterPro" id="IPR015813">
    <property type="entry name" value="Pyrv/PenolPyrv_kinase-like_dom"/>
</dbReference>
<feature type="binding site" evidence="4">
    <location>
        <position position="116"/>
    </location>
    <ligand>
        <name>substrate</name>
    </ligand>
</feature>
<comment type="cofactor">
    <cofactor evidence="1">
        <name>Mg(2+)</name>
        <dbReference type="ChEBI" id="CHEBI:18420"/>
    </cofactor>
</comment>
<proteinExistence type="predicted"/>
<evidence type="ECO:0000313" key="7">
    <source>
        <dbReference type="EMBL" id="PMR73683.1"/>
    </source>
</evidence>
<dbReference type="RefSeq" id="WP_102654516.1">
    <property type="nucleotide sequence ID" value="NZ_PNRF01000033.1"/>
</dbReference>
<dbReference type="InterPro" id="IPR040442">
    <property type="entry name" value="Pyrv_kinase-like_dom_sf"/>
</dbReference>
<dbReference type="OrthoDB" id="6831788at2"/>
<feature type="domain" description="HpcH/HpaI aldolase/citrate lyase" evidence="6">
    <location>
        <begin position="7"/>
        <end position="213"/>
    </location>
</feature>
<evidence type="ECO:0000313" key="8">
    <source>
        <dbReference type="Proteomes" id="UP000235803"/>
    </source>
</evidence>
<feature type="binding site" evidence="5">
    <location>
        <position position="116"/>
    </location>
    <ligand>
        <name>Mg(2+)</name>
        <dbReference type="ChEBI" id="CHEBI:18420"/>
    </ligand>
</feature>
<dbReference type="EMBL" id="PNRF01000033">
    <property type="protein sequence ID" value="PMR73683.1"/>
    <property type="molecule type" value="Genomic_DNA"/>
</dbReference>